<evidence type="ECO:0000313" key="2">
    <source>
        <dbReference type="EMBL" id="TDZ17162.1"/>
    </source>
</evidence>
<reference evidence="3" key="2">
    <citation type="journal article" date="2019" name="Mol. Plant Microbe Interact.">
        <title>Genome sequence resources for four phytopathogenic fungi from the Colletotrichum orbiculare species complex.</title>
        <authorList>
            <person name="Gan P."/>
            <person name="Tsushima A."/>
            <person name="Narusaka M."/>
            <person name="Narusaka Y."/>
            <person name="Takano Y."/>
            <person name="Kubo Y."/>
            <person name="Shirasu K."/>
        </authorList>
    </citation>
    <scope>GENOME REANNOTATION</scope>
    <source>
        <strain evidence="3">104-T / ATCC 96160 / CBS 514.97 / LARS 414 / MAFF 240422</strain>
    </source>
</reference>
<dbReference type="Proteomes" id="UP000014480">
    <property type="component" value="Unassembled WGS sequence"/>
</dbReference>
<proteinExistence type="predicted"/>
<accession>A0A484FGF0</accession>
<dbReference type="EMBL" id="AMCV02000031">
    <property type="protein sequence ID" value="TDZ17162.1"/>
    <property type="molecule type" value="Genomic_DNA"/>
</dbReference>
<feature type="region of interest" description="Disordered" evidence="1">
    <location>
        <begin position="116"/>
        <end position="174"/>
    </location>
</feature>
<evidence type="ECO:0000256" key="1">
    <source>
        <dbReference type="SAM" id="MobiDB-lite"/>
    </source>
</evidence>
<organism evidence="2 3">
    <name type="scientific">Colletotrichum orbiculare (strain 104-T / ATCC 96160 / CBS 514.97 / LARS 414 / MAFF 240422)</name>
    <name type="common">Cucumber anthracnose fungus</name>
    <name type="synonym">Colletotrichum lagenarium</name>
    <dbReference type="NCBI Taxonomy" id="1213857"/>
    <lineage>
        <taxon>Eukaryota</taxon>
        <taxon>Fungi</taxon>
        <taxon>Dikarya</taxon>
        <taxon>Ascomycota</taxon>
        <taxon>Pezizomycotina</taxon>
        <taxon>Sordariomycetes</taxon>
        <taxon>Hypocreomycetidae</taxon>
        <taxon>Glomerellales</taxon>
        <taxon>Glomerellaceae</taxon>
        <taxon>Colletotrichum</taxon>
        <taxon>Colletotrichum orbiculare species complex</taxon>
    </lineage>
</organism>
<reference evidence="3" key="1">
    <citation type="journal article" date="2013" name="New Phytol.">
        <title>Comparative genomic and transcriptomic analyses reveal the hemibiotrophic stage shift of Colletotrichum fungi.</title>
        <authorList>
            <person name="Gan P."/>
            <person name="Ikeda K."/>
            <person name="Irieda H."/>
            <person name="Narusaka M."/>
            <person name="O'Connell R.J."/>
            <person name="Narusaka Y."/>
            <person name="Takano Y."/>
            <person name="Kubo Y."/>
            <person name="Shirasu K."/>
        </authorList>
    </citation>
    <scope>NUCLEOTIDE SEQUENCE [LARGE SCALE GENOMIC DNA]</scope>
    <source>
        <strain evidence="3">104-T / ATCC 96160 / CBS 514.97 / LARS 414 / MAFF 240422</strain>
    </source>
</reference>
<comment type="caution">
    <text evidence="2">The sequence shown here is derived from an EMBL/GenBank/DDBJ whole genome shotgun (WGS) entry which is preliminary data.</text>
</comment>
<name>A0A484FGF0_COLOR</name>
<sequence>MRVNTGLVTKPLPFTIYKAPERPLIVHRLDHLYRKSILTTCAAVPATQKQASGGLKQGDPVTSGLPADVQKAVDAGKADCRLNSNLDAVCSDASGATGVFKVSAGTGAAGGRAKVKAAADPGDGCPTPATKPKAEAAKTGKKNGGGDAAASGGEDAKSPNLQQGDVVKTGLPKSVQKEVDAGRADCRVNSNIQIVCSDQSGANGIVGVDIPLDK</sequence>
<gene>
    <name evidence="2" type="ORF">Cob_v009874</name>
</gene>
<evidence type="ECO:0000313" key="3">
    <source>
        <dbReference type="Proteomes" id="UP000014480"/>
    </source>
</evidence>
<keyword evidence="3" id="KW-1185">Reference proteome</keyword>
<protein>
    <submittedName>
        <fullName evidence="2">Uncharacterized protein</fullName>
    </submittedName>
</protein>
<dbReference type="AlphaFoldDB" id="A0A484FGF0"/>